<evidence type="ECO:0000313" key="2">
    <source>
        <dbReference type="EMBL" id="KKL46314.1"/>
    </source>
</evidence>
<name>A0A0F9CB89_9ZZZZ</name>
<feature type="domain" description="Core-binding (CB)" evidence="1">
    <location>
        <begin position="115"/>
        <end position="197"/>
    </location>
</feature>
<evidence type="ECO:0000259" key="1">
    <source>
        <dbReference type="PROSITE" id="PS51900"/>
    </source>
</evidence>
<dbReference type="EMBL" id="LAZR01034078">
    <property type="protein sequence ID" value="KKL46314.1"/>
    <property type="molecule type" value="Genomic_DNA"/>
</dbReference>
<dbReference type="PROSITE" id="PS51900">
    <property type="entry name" value="CB"/>
    <property type="match status" value="1"/>
</dbReference>
<protein>
    <recommendedName>
        <fullName evidence="1">Core-binding (CB) domain-containing protein</fullName>
    </recommendedName>
</protein>
<dbReference type="AlphaFoldDB" id="A0A0F9CB89"/>
<reference evidence="2" key="1">
    <citation type="journal article" date="2015" name="Nature">
        <title>Complex archaea that bridge the gap between prokaryotes and eukaryotes.</title>
        <authorList>
            <person name="Spang A."/>
            <person name="Saw J.H."/>
            <person name="Jorgensen S.L."/>
            <person name="Zaremba-Niedzwiedzka K."/>
            <person name="Martijn J."/>
            <person name="Lind A.E."/>
            <person name="van Eijk R."/>
            <person name="Schleper C."/>
            <person name="Guy L."/>
            <person name="Ettema T.J."/>
        </authorList>
    </citation>
    <scope>NUCLEOTIDE SEQUENCE</scope>
</reference>
<sequence>MLDYFFRSPIRIVQLRHGPLAHLIDEFAAALYRRGYSRRVGKIILRIAARFSSFLKGCGVEDPDKLDKCVVQQFLAKGLSSKTARRDAPNAIRHLLDYLHGRGLVPHTEDAHPTSPSAVLLETYDSHLRDVRGLMSSSRTAYMHGARRFLAWREKQHQKLELHCLTGPEILDYVMSLAGLGRGRQQNLCSMLRGFLG</sequence>
<proteinExistence type="predicted"/>
<comment type="caution">
    <text evidence="2">The sequence shown here is derived from an EMBL/GenBank/DDBJ whole genome shotgun (WGS) entry which is preliminary data.</text>
</comment>
<dbReference type="InterPro" id="IPR044068">
    <property type="entry name" value="CB"/>
</dbReference>
<organism evidence="2">
    <name type="scientific">marine sediment metagenome</name>
    <dbReference type="NCBI Taxonomy" id="412755"/>
    <lineage>
        <taxon>unclassified sequences</taxon>
        <taxon>metagenomes</taxon>
        <taxon>ecological metagenomes</taxon>
    </lineage>
</organism>
<feature type="non-terminal residue" evidence="2">
    <location>
        <position position="197"/>
    </location>
</feature>
<gene>
    <name evidence="2" type="ORF">LCGC14_2346810</name>
</gene>
<accession>A0A0F9CB89</accession>